<dbReference type="Pfam" id="PF14223">
    <property type="entry name" value="Retrotran_gag_2"/>
    <property type="match status" value="1"/>
</dbReference>
<evidence type="ECO:0000313" key="5">
    <source>
        <dbReference type="EMBL" id="CAH9148706.1"/>
    </source>
</evidence>
<feature type="compositionally biased region" description="Low complexity" evidence="2">
    <location>
        <begin position="315"/>
        <end position="330"/>
    </location>
</feature>
<evidence type="ECO:0000313" key="4">
    <source>
        <dbReference type="EMBL" id="CAH9117517.1"/>
    </source>
</evidence>
<accession>A0AAV0GL89</accession>
<feature type="compositionally biased region" description="Basic and acidic residues" evidence="2">
    <location>
        <begin position="337"/>
        <end position="348"/>
    </location>
</feature>
<proteinExistence type="predicted"/>
<dbReference type="PANTHER" id="PTHR47481:SF35">
    <property type="entry name" value="ZINC FINGER, CCHC-TYPE-RELATED"/>
    <property type="match status" value="1"/>
</dbReference>
<keyword evidence="1" id="KW-0479">Metal-binding</keyword>
<evidence type="ECO:0000256" key="2">
    <source>
        <dbReference type="SAM" id="MobiDB-lite"/>
    </source>
</evidence>
<protein>
    <recommendedName>
        <fullName evidence="3">CCHC-type domain-containing protein</fullName>
    </recommendedName>
</protein>
<dbReference type="InterPro" id="IPR001878">
    <property type="entry name" value="Znf_CCHC"/>
</dbReference>
<feature type="domain" description="CCHC-type" evidence="3">
    <location>
        <begin position="264"/>
        <end position="280"/>
    </location>
</feature>
<dbReference type="GO" id="GO:0003676">
    <property type="term" value="F:nucleic acid binding"/>
    <property type="evidence" value="ECO:0007669"/>
    <property type="project" value="InterPro"/>
</dbReference>
<keyword evidence="1" id="KW-0862">Zinc</keyword>
<dbReference type="AlphaFoldDB" id="A0AAV0GL89"/>
<dbReference type="PROSITE" id="PS50158">
    <property type="entry name" value="ZF_CCHC"/>
    <property type="match status" value="1"/>
</dbReference>
<evidence type="ECO:0000259" key="3">
    <source>
        <dbReference type="PROSITE" id="PS50158"/>
    </source>
</evidence>
<dbReference type="SUPFAM" id="SSF57756">
    <property type="entry name" value="Retrovirus zinc finger-like domains"/>
    <property type="match status" value="1"/>
</dbReference>
<sequence length="348" mass="38051">MADSLPYATLIHMLTLKLSSTNYLLWKTQVQTLLQSQGLFGFLDGTKVKPSVSSSFDAEAIKAEQDWITQDQRLHSLLLSSLTEESMAHTLGSTSAASVWSALEKVYSLQSKSREIQLKDDLQNLRRGSSSVEDYSNLFVGLCHKLAAIKCSISDTDKLHWYLRGLGPAFSHFSLHQIRQHPTPLLSDVISEAKSCALFQKSLEEPSSSPTVAFAASSASASGRLHHPKSSGPPNGRSGTRPSAHRVSTGPRHNKTNRRSFAPRCQICRTEGHFASDCPDRYHRSHSDNTHANLAEAFHSVSLQSSDSPDWYMDSGASSHMTSTSSQLASVSPYSAQDHKGDHGKGKA</sequence>
<feature type="region of interest" description="Disordered" evidence="2">
    <location>
        <begin position="214"/>
        <end position="260"/>
    </location>
</feature>
<evidence type="ECO:0000313" key="6">
    <source>
        <dbReference type="Proteomes" id="UP001152523"/>
    </source>
</evidence>
<dbReference type="EMBL" id="CAMAPF010000438">
    <property type="protein sequence ID" value="CAH9117517.1"/>
    <property type="molecule type" value="Genomic_DNA"/>
</dbReference>
<dbReference type="EMBL" id="CAMAPF010001222">
    <property type="protein sequence ID" value="CAH9148706.1"/>
    <property type="molecule type" value="Genomic_DNA"/>
</dbReference>
<keyword evidence="1" id="KW-0863">Zinc-finger</keyword>
<feature type="region of interest" description="Disordered" evidence="2">
    <location>
        <begin position="307"/>
        <end position="348"/>
    </location>
</feature>
<dbReference type="GO" id="GO:0008270">
    <property type="term" value="F:zinc ion binding"/>
    <property type="evidence" value="ECO:0007669"/>
    <property type="project" value="UniProtKB-KW"/>
</dbReference>
<reference evidence="5" key="1">
    <citation type="submission" date="2022-07" db="EMBL/GenBank/DDBJ databases">
        <authorList>
            <person name="Macas J."/>
            <person name="Novak P."/>
            <person name="Neumann P."/>
        </authorList>
    </citation>
    <scope>NUCLEOTIDE SEQUENCE</scope>
</reference>
<evidence type="ECO:0000256" key="1">
    <source>
        <dbReference type="PROSITE-ProRule" id="PRU00047"/>
    </source>
</evidence>
<dbReference type="PANTHER" id="PTHR47481">
    <property type="match status" value="1"/>
</dbReference>
<dbReference type="InterPro" id="IPR036875">
    <property type="entry name" value="Znf_CCHC_sf"/>
</dbReference>
<comment type="caution">
    <text evidence="5">The sequence shown here is derived from an EMBL/GenBank/DDBJ whole genome shotgun (WGS) entry which is preliminary data.</text>
</comment>
<dbReference type="Proteomes" id="UP001152523">
    <property type="component" value="Unassembled WGS sequence"/>
</dbReference>
<keyword evidence="6" id="KW-1185">Reference proteome</keyword>
<name>A0AAV0GL89_9ASTE</name>
<organism evidence="5 6">
    <name type="scientific">Cuscuta epithymum</name>
    <dbReference type="NCBI Taxonomy" id="186058"/>
    <lineage>
        <taxon>Eukaryota</taxon>
        <taxon>Viridiplantae</taxon>
        <taxon>Streptophyta</taxon>
        <taxon>Embryophyta</taxon>
        <taxon>Tracheophyta</taxon>
        <taxon>Spermatophyta</taxon>
        <taxon>Magnoliopsida</taxon>
        <taxon>eudicotyledons</taxon>
        <taxon>Gunneridae</taxon>
        <taxon>Pentapetalae</taxon>
        <taxon>asterids</taxon>
        <taxon>lamiids</taxon>
        <taxon>Solanales</taxon>
        <taxon>Convolvulaceae</taxon>
        <taxon>Cuscuteae</taxon>
        <taxon>Cuscuta</taxon>
        <taxon>Cuscuta subgen. Cuscuta</taxon>
    </lineage>
</organism>
<gene>
    <name evidence="4" type="ORF">CEPIT_LOCUS21917</name>
    <name evidence="5" type="ORF">CEPIT_LOCUS44716</name>
</gene>